<dbReference type="InterPro" id="IPR032727">
    <property type="entry name" value="CLAMP"/>
</dbReference>
<dbReference type="Pfam" id="PF14769">
    <property type="entry name" value="CLAMP"/>
    <property type="match status" value="1"/>
</dbReference>
<sequence length="237" mass="27740">MSNQFVTNDRKDQSKLIINVKESTLSERTIPKIQVTLRKIQSEIQIESNVDYDNLCGPWVYSKNPLQSTYICSPQPSLCIWKYFTEEDVIYLKKYQENKNLICSFFGNKLLNAIAGKNNVLTNVLWDFFKFSRSNLFSGKAISACLGIVYLTHLFFLSCPRCTTQEVHQFFYKTMLLHVVLYPPKGLEVFTIKECKLLFELFHKVYIKNLVLLHILCHTNYHFTLKLQTSRNLVIKD</sequence>
<evidence type="ECO:0000313" key="2">
    <source>
        <dbReference type="Proteomes" id="UP001432146"/>
    </source>
</evidence>
<gene>
    <name evidence="1" type="ORF">QLX08_009007</name>
</gene>
<name>A0AAW0ZID2_9HYME</name>
<organism evidence="1 2">
    <name type="scientific">Tetragonisca angustula</name>
    <dbReference type="NCBI Taxonomy" id="166442"/>
    <lineage>
        <taxon>Eukaryota</taxon>
        <taxon>Metazoa</taxon>
        <taxon>Ecdysozoa</taxon>
        <taxon>Arthropoda</taxon>
        <taxon>Hexapoda</taxon>
        <taxon>Insecta</taxon>
        <taxon>Pterygota</taxon>
        <taxon>Neoptera</taxon>
        <taxon>Endopterygota</taxon>
        <taxon>Hymenoptera</taxon>
        <taxon>Apocrita</taxon>
        <taxon>Aculeata</taxon>
        <taxon>Apoidea</taxon>
        <taxon>Anthophila</taxon>
        <taxon>Apidae</taxon>
        <taxon>Tetragonisca</taxon>
    </lineage>
</organism>
<reference evidence="1 2" key="1">
    <citation type="submission" date="2024-05" db="EMBL/GenBank/DDBJ databases">
        <title>The nuclear and mitochondrial genome assemblies of Tetragonisca angustula (Apidae: Meliponini), a tiny yet remarkable pollinator in the Neotropics.</title>
        <authorList>
            <person name="Ferrari R."/>
            <person name="Ricardo P.C."/>
            <person name="Dias F.C."/>
            <person name="Araujo N.S."/>
            <person name="Soares D.O."/>
            <person name="Zhou Q.-S."/>
            <person name="Zhu C.-D."/>
            <person name="Coutinho L."/>
            <person name="Airas M.C."/>
            <person name="Batista T.M."/>
        </authorList>
    </citation>
    <scope>NUCLEOTIDE SEQUENCE [LARGE SCALE GENOMIC DNA]</scope>
    <source>
        <strain evidence="1">ASF017062</strain>
        <tissue evidence="1">Abdomen</tissue>
    </source>
</reference>
<protein>
    <submittedName>
        <fullName evidence="1">Uncharacterized protein</fullName>
    </submittedName>
</protein>
<comment type="caution">
    <text evidence="1">The sequence shown here is derived from an EMBL/GenBank/DDBJ whole genome shotgun (WGS) entry which is preliminary data.</text>
</comment>
<dbReference type="Proteomes" id="UP001432146">
    <property type="component" value="Unassembled WGS sequence"/>
</dbReference>
<proteinExistence type="predicted"/>
<dbReference type="EMBL" id="JAWNGG020000193">
    <property type="protein sequence ID" value="KAK9297291.1"/>
    <property type="molecule type" value="Genomic_DNA"/>
</dbReference>
<dbReference type="AlphaFoldDB" id="A0AAW0ZID2"/>
<accession>A0AAW0ZID2</accession>
<evidence type="ECO:0000313" key="1">
    <source>
        <dbReference type="EMBL" id="KAK9297291.1"/>
    </source>
</evidence>
<keyword evidence="2" id="KW-1185">Reference proteome</keyword>